<keyword evidence="3" id="KW-1185">Reference proteome</keyword>
<feature type="domain" description="DUF1858" evidence="1">
    <location>
        <begin position="82"/>
        <end position="138"/>
    </location>
</feature>
<dbReference type="SUPFAM" id="SSF54862">
    <property type="entry name" value="4Fe-4S ferredoxins"/>
    <property type="match status" value="1"/>
</dbReference>
<dbReference type="Gene3D" id="3.40.190.10">
    <property type="entry name" value="Periplasmic binding protein-like II"/>
    <property type="match status" value="2"/>
</dbReference>
<evidence type="ECO:0000313" key="2">
    <source>
        <dbReference type="EMBL" id="BDU50084.1"/>
    </source>
</evidence>
<proteinExistence type="predicted"/>
<dbReference type="SUPFAM" id="SSF140683">
    <property type="entry name" value="SP0561-like"/>
    <property type="match status" value="1"/>
</dbReference>
<dbReference type="Pfam" id="PF13370">
    <property type="entry name" value="Fer4_13"/>
    <property type="match status" value="1"/>
</dbReference>
<dbReference type="Pfam" id="PF08984">
    <property type="entry name" value="DUF1858"/>
    <property type="match status" value="1"/>
</dbReference>
<dbReference type="AlphaFoldDB" id="A0AAU9DH83"/>
<dbReference type="EMBL" id="AP027059">
    <property type="protein sequence ID" value="BDU50084.1"/>
    <property type="molecule type" value="Genomic_DNA"/>
</dbReference>
<protein>
    <recommendedName>
        <fullName evidence="1">DUF1858 domain-containing protein</fullName>
    </recommendedName>
</protein>
<gene>
    <name evidence="2" type="ORF">HLVA_06530</name>
</gene>
<sequence length="639" mass="74229">MKKYDVTEKCIGCRACLGVAELNFDINDKNKAFILKQPDSKDEEEKCEKAKNICPVDAIIEKIKENKEEVRNLEKNDLVFANANIKETLDKYPELKRVLVKLSPKFKRMQNPIMYNTLARFATFKDASKITGVSICEILHTINEYLGIEKKLVENMPECVAAMKEDNGFEKESSPINWEESNERYIYNNNSIEELIDKVSKLKPQENIVMLSVELPLELLKLVVGLKFKYNIEKNREYRLSIFNSKSEEIVDWKDRKDEFEILDVRTMESDPFDIIIKKAYSLEEDSGFILIQKFNPIPMINMLNEMGFESIVDEKRRNEVWIYFHKKVLIEEEKTAIEDKIDVVIQSATPVAYPVMMRLLQSKKIRKSVNIKELKVWEETEKHLGWIVNGKADISFSALITSGKLKNSDVKIPALFVWDNFVILTRYKANGLEDIKGKEIYAPLFEDAPPAKITKYLIQASGFDIDDFKFKYGEPFGRPEKIYSDFVTGKADTVILREPEAAYAIKAMKDRGEKISIISYNKIWNEINKGFGSFPNAGILLKGEFTRKYPELTKVLLEELKEAINWVNNNRKAAAELSFDMMRQPVDRIEEFLDRVNFKYVEGDELVDKVKQYFDILVKEDIVNDVVDDKFLNMFKLD</sequence>
<dbReference type="Gene3D" id="3.30.70.20">
    <property type="match status" value="1"/>
</dbReference>
<organism evidence="2 3">
    <name type="scientific">Haliovirga abyssi</name>
    <dbReference type="NCBI Taxonomy" id="2996794"/>
    <lineage>
        <taxon>Bacteria</taxon>
        <taxon>Fusobacteriati</taxon>
        <taxon>Fusobacteriota</taxon>
        <taxon>Fusobacteriia</taxon>
        <taxon>Fusobacteriales</taxon>
        <taxon>Haliovirgaceae</taxon>
        <taxon>Haliovirga</taxon>
    </lineage>
</organism>
<dbReference type="PANTHER" id="PTHR30024">
    <property type="entry name" value="ALIPHATIC SULFONATES-BINDING PROTEIN-RELATED"/>
    <property type="match status" value="1"/>
</dbReference>
<dbReference type="PANTHER" id="PTHR30024:SF46">
    <property type="entry name" value="ABC TRANSPORTER, SUBSTRATE-BINDING LIPOPROTEIN"/>
    <property type="match status" value="1"/>
</dbReference>
<accession>A0AAU9DH83</accession>
<dbReference type="Proteomes" id="UP001321582">
    <property type="component" value="Chromosome"/>
</dbReference>
<reference evidence="2 3" key="1">
    <citation type="submission" date="2022-11" db="EMBL/GenBank/DDBJ databases">
        <title>Haliovirga abyssi gen. nov., sp. nov., a mesophilic fermentative bacterium isolated from the Iheya North hydrothermal field and the proposal of Haliovirgaceae fam. nov.</title>
        <authorList>
            <person name="Miyazaki U."/>
            <person name="Tame A."/>
            <person name="Miyazaki J."/>
            <person name="Takai K."/>
            <person name="Sawayama S."/>
            <person name="Kitajima M."/>
            <person name="Okamoto A."/>
            <person name="Nakagawa S."/>
        </authorList>
    </citation>
    <scope>NUCLEOTIDE SEQUENCE [LARGE SCALE GENOMIC DNA]</scope>
    <source>
        <strain evidence="2 3">IC12</strain>
    </source>
</reference>
<dbReference type="InterPro" id="IPR015077">
    <property type="entry name" value="DUF1858"/>
</dbReference>
<evidence type="ECO:0000313" key="3">
    <source>
        <dbReference type="Proteomes" id="UP001321582"/>
    </source>
</evidence>
<dbReference type="SUPFAM" id="SSF53850">
    <property type="entry name" value="Periplasmic binding protein-like II"/>
    <property type="match status" value="1"/>
</dbReference>
<name>A0AAU9DH83_9FUSO</name>
<dbReference type="RefSeq" id="WP_307905020.1">
    <property type="nucleotide sequence ID" value="NZ_AP027059.1"/>
</dbReference>
<evidence type="ECO:0000259" key="1">
    <source>
        <dbReference type="Pfam" id="PF08984"/>
    </source>
</evidence>
<dbReference type="KEGG" id="haby:HLVA_06530"/>
<dbReference type="Gene3D" id="1.10.3910.10">
    <property type="entry name" value="SP0561-like"/>
    <property type="match status" value="1"/>
</dbReference>
<dbReference type="InterPro" id="IPR038062">
    <property type="entry name" value="ScdA-like_N_sf"/>
</dbReference>